<gene>
    <name evidence="1" type="ORF">JP09_008715</name>
</gene>
<reference evidence="1 2" key="1">
    <citation type="journal article" date="2017" name="ISME J.">
        <title>Grape pomace compost harbors organohalide-respiring Dehalogenimonas species with novel reductive dehalogenase genes.</title>
        <authorList>
            <person name="Yang Y."/>
            <person name="Higgins S.A."/>
            <person name="Yan J."/>
            <person name="Simsir B."/>
            <person name="Chourey K."/>
            <person name="Iyer R."/>
            <person name="Hettich R.L."/>
            <person name="Baldwin B."/>
            <person name="Ogles D.M."/>
            <person name="Loffler F.E."/>
        </authorList>
    </citation>
    <scope>NUCLEOTIDE SEQUENCE [LARGE SCALE GENOMIC DNA]</scope>
    <source>
        <strain evidence="1 2">GP</strain>
    </source>
</reference>
<evidence type="ECO:0000313" key="1">
    <source>
        <dbReference type="EMBL" id="PPD57806.1"/>
    </source>
</evidence>
<sequence length="204" mass="24099">MDYLKREKIMGEIRSAKEIAAERLKNIGEITEEDRLRWKFVPAGEKLGQRYMSERLDIENELGKFDQKQLPFVKQGMTQSLLIYLDLPRNETIEKRNFKVMEGLMQIKEDKQSAAAALGQLQRIFDHYAQQGEAQRTQAKQALKTKFEQSLRQALRAQGKEFPSQMNVEQLPQFEEEWRRTLSQLEQQYIKSLDDLKKYLVQIQ</sequence>
<accession>A0A2P5P680</accession>
<dbReference type="EMBL" id="JQAN02000011">
    <property type="protein sequence ID" value="PPD57806.1"/>
    <property type="molecule type" value="Genomic_DNA"/>
</dbReference>
<comment type="caution">
    <text evidence="1">The sequence shown here is derived from an EMBL/GenBank/DDBJ whole genome shotgun (WGS) entry which is preliminary data.</text>
</comment>
<name>A0A2P5P680_9CHLR</name>
<keyword evidence="2" id="KW-1185">Reference proteome</keyword>
<proteinExistence type="predicted"/>
<evidence type="ECO:0000313" key="2">
    <source>
        <dbReference type="Proteomes" id="UP000235653"/>
    </source>
</evidence>
<dbReference type="Proteomes" id="UP000235653">
    <property type="component" value="Unassembled WGS sequence"/>
</dbReference>
<organism evidence="1 2">
    <name type="scientific">Dehalogenimonas etheniformans</name>
    <dbReference type="NCBI Taxonomy" id="1536648"/>
    <lineage>
        <taxon>Bacteria</taxon>
        <taxon>Bacillati</taxon>
        <taxon>Chloroflexota</taxon>
        <taxon>Dehalococcoidia</taxon>
        <taxon>Dehalococcoidales</taxon>
        <taxon>Dehalococcoidaceae</taxon>
        <taxon>Dehalogenimonas</taxon>
    </lineage>
</organism>
<dbReference type="AlphaFoldDB" id="A0A2P5P680"/>
<protein>
    <submittedName>
        <fullName evidence="1">Uncharacterized protein</fullName>
    </submittedName>
</protein>